<evidence type="ECO:0000313" key="6">
    <source>
        <dbReference type="Proteomes" id="UP000023152"/>
    </source>
</evidence>
<protein>
    <submittedName>
        <fullName evidence="5">Vacuolar sorting protein 9 domain-containing protein</fullName>
    </submittedName>
</protein>
<dbReference type="InterPro" id="IPR013320">
    <property type="entry name" value="ConA-like_dom_sf"/>
</dbReference>
<feature type="region of interest" description="Disordered" evidence="2">
    <location>
        <begin position="1172"/>
        <end position="1228"/>
    </location>
</feature>
<organism evidence="5 6">
    <name type="scientific">Reticulomyxa filosa</name>
    <dbReference type="NCBI Taxonomy" id="46433"/>
    <lineage>
        <taxon>Eukaryota</taxon>
        <taxon>Sar</taxon>
        <taxon>Rhizaria</taxon>
        <taxon>Retaria</taxon>
        <taxon>Foraminifera</taxon>
        <taxon>Monothalamids</taxon>
        <taxon>Reticulomyxidae</taxon>
        <taxon>Reticulomyxa</taxon>
    </lineage>
</organism>
<evidence type="ECO:0000313" key="5">
    <source>
        <dbReference type="EMBL" id="ETO11177.1"/>
    </source>
</evidence>
<evidence type="ECO:0000259" key="4">
    <source>
        <dbReference type="Pfam" id="PF23295"/>
    </source>
</evidence>
<proteinExistence type="predicted"/>
<dbReference type="InterPro" id="IPR051944">
    <property type="entry name" value="BEACH_domain_protein"/>
</dbReference>
<feature type="compositionally biased region" description="Basic and acidic residues" evidence="2">
    <location>
        <begin position="1319"/>
        <end position="1330"/>
    </location>
</feature>
<dbReference type="Proteomes" id="UP000023152">
    <property type="component" value="Unassembled WGS sequence"/>
</dbReference>
<keyword evidence="6" id="KW-1185">Reference proteome</keyword>
<evidence type="ECO:0000256" key="2">
    <source>
        <dbReference type="SAM" id="MobiDB-lite"/>
    </source>
</evidence>
<dbReference type="PANTHER" id="PTHR46108:SF4">
    <property type="entry name" value="BLUE CHEESE"/>
    <property type="match status" value="1"/>
</dbReference>
<dbReference type="InterPro" id="IPR056252">
    <property type="entry name" value="Alfy-like_Arm-like"/>
</dbReference>
<feature type="compositionally biased region" description="Low complexity" evidence="2">
    <location>
        <begin position="1192"/>
        <end position="1220"/>
    </location>
</feature>
<dbReference type="Pfam" id="PF23295">
    <property type="entry name" value="Arm_4"/>
    <property type="match status" value="1"/>
</dbReference>
<reference evidence="5 6" key="1">
    <citation type="journal article" date="2013" name="Curr. Biol.">
        <title>The Genome of the Foraminiferan Reticulomyxa filosa.</title>
        <authorList>
            <person name="Glockner G."/>
            <person name="Hulsmann N."/>
            <person name="Schleicher M."/>
            <person name="Noegel A.A."/>
            <person name="Eichinger L."/>
            <person name="Gallinger C."/>
            <person name="Pawlowski J."/>
            <person name="Sierra R."/>
            <person name="Euteneuer U."/>
            <person name="Pillet L."/>
            <person name="Moustafa A."/>
            <person name="Platzer M."/>
            <person name="Groth M."/>
            <person name="Szafranski K."/>
            <person name="Schliwa M."/>
        </authorList>
    </citation>
    <scope>NUCLEOTIDE SEQUENCE [LARGE SCALE GENOMIC DNA]</scope>
</reference>
<feature type="region of interest" description="Disordered" evidence="2">
    <location>
        <begin position="1278"/>
        <end position="1346"/>
    </location>
</feature>
<evidence type="ECO:0000256" key="3">
    <source>
        <dbReference type="SAM" id="Phobius"/>
    </source>
</evidence>
<sequence>MDEESVSEILASLNAEKDSYEYRLNILEALRQMMNDSNAAATNIKNSWHELGGFTTVLSLSTSLDSLWPDCDEHTSQLAIDLIEKSFIVIISIIKNHPRNRAYFWFSSWNSIADALIVTGVLKSPHCKTLFRILFDLAMEEIHLESNTTNSHKIDYSETMSFAAKKAHEAKGGGEGGLHRNQKEKEYSITHSFYDPNWNDNDDDQLGFRDSDSLFIKNPEALLVILKILSLCPEQFQLHIFEKLLSLINLSVTEINGEKCLLLRNKQLLTEVCFALRVVVCFVCLFIIIVLTLHILKHNSKGQFNMYMIYIPKALNQFIVELGTHRLSPAELNTMFTWAREHNERYRHVLQFLSGEHKFPFFEFESHSHRIACIKMAGQSHFNIIPEKGFSLAFWFNLRSGSKVNSELLLCNISKSNSSVNIMEMRYHCGNGSMVIKLANQEPNDYLICSDVKLQYHRWYHLCVTFQLLATTVANVKNKNKQTFDVLLYVNGIKCKHFHETILLKKKDQDKSNATKNEKKKLAPKNAEREDSSEATDSKSEKEKQEVVSHKIIYAPILQPCDCKLTIGVDSQHLLKQERVVASLVWWIGPFFVFAGVLAQKQVETIFDVGTDYGGTFHAARGVPYIQENEEKISHYPNRIDLLPPIACSFHPHSHYPFSEARRILLSNRADLEPEELSPFLLDASAVETSPLEEIVNIAGLRSPGGIIKNTSHDLNVPITHQGPYAYLNGGVTCIRPIALEDAIRYVGGVENLFGFLSRAHSAKAMTDHIAILATFLANNPKNLMDMARIGGYEMLGNILREKSDLITADLVPILISMVTNTIPKSIVEYLARSRNFTREVRISEPEIALYNHIGSPQSSYKKRIEAVLPAPTKNAELLSGVENSMGASSSRLRTLNNSRALETIPVDSTLSFKHSTVESMMSDSLASPTGNDSLSGVITDDVSMGLDHINLHQQGLSLFELPMVIERRYLQGSGNANSIFKDSEPGVKSGEFSSSARFIREEVLLANTLIMKYVILDFQIWSHVSTSIQCALYGWLMELCMTGPSIVSMEGMQKTLELSRIGGLPVTPHSKMVSSLSSRKWNAMRLRDLEAMDDVLYILSHRQVNTKTKAAMFQFVERLVMENFRDEELQLIAAFLVNCAMEVEYEYTQYYSRGHERVQLIKGKAEPNKIRDDLTVGRQKRSVKNSKVETNRGNNDNTLNTNNTSNNNNNNSNNNNNNNASPDKKDSRTTWIWHQTEGSMRHADIVVEFMKIFYVYVHNNMIHVKSAYEGNRTNAVVSPRKDMPTHTTNNSSSEVTSSLKSNFRKRLKSNARSSLTPKKYEIENDRNEYSKSNTNDNENGNDEHKLALSTDMSNGQLPQVLIDADFSTNFARMCDKLNIFWFAKLLSPALGGQVNRAALCVLNKILVTVDHYMETFSVT</sequence>
<keyword evidence="3" id="KW-0812">Transmembrane</keyword>
<keyword evidence="3" id="KW-1133">Transmembrane helix</keyword>
<feature type="region of interest" description="Disordered" evidence="2">
    <location>
        <begin position="509"/>
        <end position="543"/>
    </location>
</feature>
<gene>
    <name evidence="5" type="ORF">RFI_26200</name>
</gene>
<dbReference type="PANTHER" id="PTHR46108">
    <property type="entry name" value="BLUE CHEESE"/>
    <property type="match status" value="1"/>
</dbReference>
<evidence type="ECO:0000256" key="1">
    <source>
        <dbReference type="ARBA" id="ARBA00022574"/>
    </source>
</evidence>
<feature type="compositionally biased region" description="Low complexity" evidence="2">
    <location>
        <begin position="1286"/>
        <end position="1302"/>
    </location>
</feature>
<accession>X6MCJ8</accession>
<dbReference type="Gene3D" id="2.60.120.200">
    <property type="match status" value="1"/>
</dbReference>
<comment type="caution">
    <text evidence="5">The sequence shown here is derived from an EMBL/GenBank/DDBJ whole genome shotgun (WGS) entry which is preliminary data.</text>
</comment>
<keyword evidence="1" id="KW-0853">WD repeat</keyword>
<feature type="domain" description="Alfy-like armadillo-like repeat" evidence="4">
    <location>
        <begin position="15"/>
        <end position="235"/>
    </location>
</feature>
<feature type="transmembrane region" description="Helical" evidence="3">
    <location>
        <begin position="274"/>
        <end position="296"/>
    </location>
</feature>
<dbReference type="EMBL" id="ASPP01022679">
    <property type="protein sequence ID" value="ETO11177.1"/>
    <property type="molecule type" value="Genomic_DNA"/>
</dbReference>
<keyword evidence="3" id="KW-0472">Membrane</keyword>
<dbReference type="SUPFAM" id="SSF49899">
    <property type="entry name" value="Concanavalin A-like lectins/glucanases"/>
    <property type="match status" value="1"/>
</dbReference>
<name>X6MCJ8_RETFI</name>